<keyword evidence="2" id="KW-0732">Signal</keyword>
<sequence length="151" mass="17786">MFLIKYIYSTQILLLLCPMINSICHDKSDKCSKMKVYCNIYSYQELMMRECPKTCNSCISKITTIPDNVITLSKMMTIPTCYKSDSHKCKSLKNLCKNNAYEKIMKNECPFTCGICKLQKINKKKISKSLRRQNEDFEEIIDNFLNYYDFI</sequence>
<dbReference type="PROSITE" id="PS51670">
    <property type="entry name" value="SHKT"/>
    <property type="match status" value="2"/>
</dbReference>
<reference evidence="5" key="1">
    <citation type="submission" date="2017-02" db="UniProtKB">
        <authorList>
            <consortium name="WormBaseParasite"/>
        </authorList>
    </citation>
    <scope>IDENTIFICATION</scope>
</reference>
<evidence type="ECO:0000313" key="5">
    <source>
        <dbReference type="WBParaSite" id="SPAL_0001044750.1"/>
    </source>
</evidence>
<dbReference type="Gene3D" id="1.10.10.1870">
    <property type="entry name" value="ShTK domain-like"/>
    <property type="match status" value="1"/>
</dbReference>
<feature type="signal peptide" evidence="2">
    <location>
        <begin position="1"/>
        <end position="22"/>
    </location>
</feature>
<keyword evidence="1" id="KW-1015">Disulfide bond</keyword>
<comment type="caution">
    <text evidence="1">Lacks conserved residue(s) required for the propagation of feature annotation.</text>
</comment>
<dbReference type="PANTHER" id="PTHR46219">
    <property type="entry name" value="PROTEIN CBG11138"/>
    <property type="match status" value="1"/>
</dbReference>
<protein>
    <submittedName>
        <fullName evidence="5">ShKT domain-containing protein</fullName>
    </submittedName>
</protein>
<feature type="domain" description="ShKT" evidence="3">
    <location>
        <begin position="81"/>
        <end position="116"/>
    </location>
</feature>
<feature type="domain" description="ShKT" evidence="3">
    <location>
        <begin position="24"/>
        <end position="58"/>
    </location>
</feature>
<evidence type="ECO:0000313" key="4">
    <source>
        <dbReference type="Proteomes" id="UP000046392"/>
    </source>
</evidence>
<organism evidence="4 5">
    <name type="scientific">Strongyloides papillosus</name>
    <name type="common">Intestinal threadworm</name>
    <dbReference type="NCBI Taxonomy" id="174720"/>
    <lineage>
        <taxon>Eukaryota</taxon>
        <taxon>Metazoa</taxon>
        <taxon>Ecdysozoa</taxon>
        <taxon>Nematoda</taxon>
        <taxon>Chromadorea</taxon>
        <taxon>Rhabditida</taxon>
        <taxon>Tylenchina</taxon>
        <taxon>Panagrolaimomorpha</taxon>
        <taxon>Strongyloidoidea</taxon>
        <taxon>Strongyloididae</taxon>
        <taxon>Strongyloides</taxon>
    </lineage>
</organism>
<accession>A0A0N5BXB5</accession>
<dbReference type="Proteomes" id="UP000046392">
    <property type="component" value="Unplaced"/>
</dbReference>
<feature type="disulfide bond" evidence="1">
    <location>
        <begin position="24"/>
        <end position="58"/>
    </location>
</feature>
<dbReference type="AlphaFoldDB" id="A0A0N5BXB5"/>
<dbReference type="Gene3D" id="1.10.10.1940">
    <property type="match status" value="1"/>
</dbReference>
<dbReference type="Pfam" id="PF01549">
    <property type="entry name" value="ShK"/>
    <property type="match status" value="2"/>
</dbReference>
<dbReference type="InterPro" id="IPR003582">
    <property type="entry name" value="ShKT_dom"/>
</dbReference>
<evidence type="ECO:0000259" key="3">
    <source>
        <dbReference type="PROSITE" id="PS51670"/>
    </source>
</evidence>
<dbReference type="SMART" id="SM00254">
    <property type="entry name" value="ShKT"/>
    <property type="match status" value="2"/>
</dbReference>
<keyword evidence="4" id="KW-1185">Reference proteome</keyword>
<dbReference type="PANTHER" id="PTHR46219:SF15">
    <property type="entry name" value="SHKT DOMAIN-CONTAINING PROTEIN"/>
    <property type="match status" value="1"/>
</dbReference>
<evidence type="ECO:0000256" key="1">
    <source>
        <dbReference type="PROSITE-ProRule" id="PRU01005"/>
    </source>
</evidence>
<feature type="chain" id="PRO_5005895126" evidence="2">
    <location>
        <begin position="23"/>
        <end position="151"/>
    </location>
</feature>
<name>A0A0N5BXB5_STREA</name>
<proteinExistence type="predicted"/>
<dbReference type="WBParaSite" id="SPAL_0001044750.1">
    <property type="protein sequence ID" value="SPAL_0001044750.1"/>
    <property type="gene ID" value="SPAL_0001044750"/>
</dbReference>
<evidence type="ECO:0000256" key="2">
    <source>
        <dbReference type="SAM" id="SignalP"/>
    </source>
</evidence>